<dbReference type="InterPro" id="IPR000847">
    <property type="entry name" value="LysR_HTH_N"/>
</dbReference>
<evidence type="ECO:0000256" key="1">
    <source>
        <dbReference type="ARBA" id="ARBA00009437"/>
    </source>
</evidence>
<dbReference type="Pfam" id="PF03466">
    <property type="entry name" value="LysR_substrate"/>
    <property type="match status" value="1"/>
</dbReference>
<name>A0A923HZJ7_9BURK</name>
<evidence type="ECO:0000256" key="2">
    <source>
        <dbReference type="ARBA" id="ARBA00023015"/>
    </source>
</evidence>
<sequence>MSLDLNFMLALDTVVREGSVAKAALRLHKAQSAVSYQIKQLEQQLGLDLLDRDGYRVKLTSAGEVVLNEGRRLLIQANQLEALSRELNQEWEAKLFVIVDGILSLQTVLKALKDLADEGAPTRVQVKVEFLRGVQHRFESKKADLMIVKDYTPHPHLHAENLSEIECVLCVAPEHALAQMKKVSLTQLQEHTELSVQDSSQSGNDEHVFGSERVFYLDGFFAKKEALLMGLGYGWMPSFLVKDELKKRKLVEVRFDEGSRYRFVPRMVRHRDQALGRAGRRLVELLRAEA</sequence>
<organism evidence="6 7">
    <name type="scientific">Undibacterium nitidum</name>
    <dbReference type="NCBI Taxonomy" id="2762298"/>
    <lineage>
        <taxon>Bacteria</taxon>
        <taxon>Pseudomonadati</taxon>
        <taxon>Pseudomonadota</taxon>
        <taxon>Betaproteobacteria</taxon>
        <taxon>Burkholderiales</taxon>
        <taxon>Oxalobacteraceae</taxon>
        <taxon>Undibacterium</taxon>
    </lineage>
</organism>
<dbReference type="SUPFAM" id="SSF46785">
    <property type="entry name" value="Winged helix' DNA-binding domain"/>
    <property type="match status" value="1"/>
</dbReference>
<dbReference type="EMBL" id="JACOFZ010000010">
    <property type="protein sequence ID" value="MBC3883151.1"/>
    <property type="molecule type" value="Genomic_DNA"/>
</dbReference>
<comment type="similarity">
    <text evidence="1">Belongs to the LysR transcriptional regulatory family.</text>
</comment>
<proteinExistence type="inferred from homology"/>
<dbReference type="InterPro" id="IPR005119">
    <property type="entry name" value="LysR_subst-bd"/>
</dbReference>
<dbReference type="RefSeq" id="WP_186917772.1">
    <property type="nucleotide sequence ID" value="NZ_JACOFZ010000010.1"/>
</dbReference>
<evidence type="ECO:0000256" key="3">
    <source>
        <dbReference type="ARBA" id="ARBA00023125"/>
    </source>
</evidence>
<keyword evidence="4" id="KW-0804">Transcription</keyword>
<gene>
    <name evidence="6" type="ORF">H8K36_17280</name>
</gene>
<dbReference type="InterPro" id="IPR036390">
    <property type="entry name" value="WH_DNA-bd_sf"/>
</dbReference>
<evidence type="ECO:0000256" key="4">
    <source>
        <dbReference type="ARBA" id="ARBA00023163"/>
    </source>
</evidence>
<keyword evidence="7" id="KW-1185">Reference proteome</keyword>
<keyword evidence="2" id="KW-0805">Transcription regulation</keyword>
<dbReference type="InterPro" id="IPR036388">
    <property type="entry name" value="WH-like_DNA-bd_sf"/>
</dbReference>
<accession>A0A923HZJ7</accession>
<dbReference type="SUPFAM" id="SSF53850">
    <property type="entry name" value="Periplasmic binding protein-like II"/>
    <property type="match status" value="1"/>
</dbReference>
<comment type="caution">
    <text evidence="6">The sequence shown here is derived from an EMBL/GenBank/DDBJ whole genome shotgun (WGS) entry which is preliminary data.</text>
</comment>
<dbReference type="PANTHER" id="PTHR30126">
    <property type="entry name" value="HTH-TYPE TRANSCRIPTIONAL REGULATOR"/>
    <property type="match status" value="1"/>
</dbReference>
<dbReference type="Pfam" id="PF00126">
    <property type="entry name" value="HTH_1"/>
    <property type="match status" value="1"/>
</dbReference>
<dbReference type="FunFam" id="1.10.10.10:FF:000001">
    <property type="entry name" value="LysR family transcriptional regulator"/>
    <property type="match status" value="1"/>
</dbReference>
<dbReference type="AlphaFoldDB" id="A0A923HZJ7"/>
<feature type="domain" description="HTH lysR-type" evidence="5">
    <location>
        <begin position="3"/>
        <end position="60"/>
    </location>
</feature>
<reference evidence="6" key="1">
    <citation type="submission" date="2020-08" db="EMBL/GenBank/DDBJ databases">
        <title>Novel species isolated from subtropical streams in China.</title>
        <authorList>
            <person name="Lu H."/>
        </authorList>
    </citation>
    <scope>NUCLEOTIDE SEQUENCE</scope>
    <source>
        <strain evidence="6">LX22W</strain>
    </source>
</reference>
<evidence type="ECO:0000313" key="7">
    <source>
        <dbReference type="Proteomes" id="UP000627446"/>
    </source>
</evidence>
<protein>
    <submittedName>
        <fullName evidence="6">LysR family transcriptional regulator</fullName>
    </submittedName>
</protein>
<evidence type="ECO:0000259" key="5">
    <source>
        <dbReference type="PROSITE" id="PS50931"/>
    </source>
</evidence>
<dbReference type="PANTHER" id="PTHR30126:SF4">
    <property type="entry name" value="LYSR FAMILY TRANSCRIPTIONAL REGULATOR"/>
    <property type="match status" value="1"/>
</dbReference>
<dbReference type="GO" id="GO:0000976">
    <property type="term" value="F:transcription cis-regulatory region binding"/>
    <property type="evidence" value="ECO:0007669"/>
    <property type="project" value="TreeGrafter"/>
</dbReference>
<dbReference type="GO" id="GO:0003700">
    <property type="term" value="F:DNA-binding transcription factor activity"/>
    <property type="evidence" value="ECO:0007669"/>
    <property type="project" value="InterPro"/>
</dbReference>
<evidence type="ECO:0000313" key="6">
    <source>
        <dbReference type="EMBL" id="MBC3883151.1"/>
    </source>
</evidence>
<dbReference type="PROSITE" id="PS50931">
    <property type="entry name" value="HTH_LYSR"/>
    <property type="match status" value="1"/>
</dbReference>
<dbReference type="Gene3D" id="1.10.10.10">
    <property type="entry name" value="Winged helix-like DNA-binding domain superfamily/Winged helix DNA-binding domain"/>
    <property type="match status" value="1"/>
</dbReference>
<dbReference type="Gene3D" id="3.40.190.290">
    <property type="match status" value="1"/>
</dbReference>
<dbReference type="PRINTS" id="PR00039">
    <property type="entry name" value="HTHLYSR"/>
</dbReference>
<keyword evidence="3" id="KW-0238">DNA-binding</keyword>
<dbReference type="Proteomes" id="UP000627446">
    <property type="component" value="Unassembled WGS sequence"/>
</dbReference>